<dbReference type="InterPro" id="IPR008965">
    <property type="entry name" value="CBM2/CBM3_carb-bd_dom_sf"/>
</dbReference>
<dbReference type="SMART" id="SM00429">
    <property type="entry name" value="IPT"/>
    <property type="match status" value="2"/>
</dbReference>
<dbReference type="CDD" id="cd00603">
    <property type="entry name" value="IPT_PCSR"/>
    <property type="match status" value="1"/>
</dbReference>
<dbReference type="Pfam" id="PF01833">
    <property type="entry name" value="TIG"/>
    <property type="match status" value="2"/>
</dbReference>
<dbReference type="EMBL" id="QMNG01000003">
    <property type="protein sequence ID" value="RLC37569.1"/>
    <property type="molecule type" value="Genomic_DNA"/>
</dbReference>
<dbReference type="InterPro" id="IPR052387">
    <property type="entry name" value="Fibrocystin"/>
</dbReference>
<protein>
    <recommendedName>
        <fullName evidence="4">IPT/TIG domain-containing protein</fullName>
    </recommendedName>
</protein>
<dbReference type="SUPFAM" id="SSF81296">
    <property type="entry name" value="E set domains"/>
    <property type="match status" value="2"/>
</dbReference>
<dbReference type="InterPro" id="IPR002909">
    <property type="entry name" value="IPT_dom"/>
</dbReference>
<organism evidence="5 6">
    <name type="scientific">candidate division Kazan bacterium</name>
    <dbReference type="NCBI Taxonomy" id="2202143"/>
    <lineage>
        <taxon>Bacteria</taxon>
        <taxon>Bacteria division Kazan-3B-28</taxon>
    </lineage>
</organism>
<sequence length="428" mass="45747">MKNQIFKQIVSLIAGFSLVFAGVMPATAAGTAKLFFDPSVKTVGPGETFSLDIMVDTGADKTLGVDAILQWDSSKLDYVGYEPNLSTDPLPSVVESTAGAYTNRKVVSALVGLNASPVGGNGTAIKVATVNFKAKTETGATNVNFVFDPQNPNDTTNNYCNVTSSTGSELLNSVESATVTVSSTPPATTDPDITSISPSSGTNTSSHDITIFGTNFGATQGTGWVHIGTKSATVTSWSDTSISVTIPAEPDLTANSARRITVTRDDDKSDTYDSFTYIVGSSPAPLPPGSGGIEITYIYPASGSKMVPTNITIYGRGFGFYGENSKVYIGLEEMTNILDWNDDRILLQVPPRPELTSKTTLGVKVYNNDQEMDEYFGYTYFMSPLPGTGPEEWMWASIVAAALAGAWLVYRKLNQPIEVVDERSDYQF</sequence>
<dbReference type="Gene3D" id="2.60.40.10">
    <property type="entry name" value="Immunoglobulins"/>
    <property type="match status" value="2"/>
</dbReference>
<dbReference type="Gene3D" id="2.60.40.680">
    <property type="match status" value="1"/>
</dbReference>
<evidence type="ECO:0000313" key="5">
    <source>
        <dbReference type="EMBL" id="RLC37569.1"/>
    </source>
</evidence>
<evidence type="ECO:0000256" key="2">
    <source>
        <dbReference type="SAM" id="MobiDB-lite"/>
    </source>
</evidence>
<feature type="chain" id="PRO_5019011015" description="IPT/TIG domain-containing protein" evidence="3">
    <location>
        <begin position="29"/>
        <end position="428"/>
    </location>
</feature>
<dbReference type="SUPFAM" id="SSF49384">
    <property type="entry name" value="Carbohydrate-binding domain"/>
    <property type="match status" value="1"/>
</dbReference>
<dbReference type="CDD" id="cd08547">
    <property type="entry name" value="Type_II_cohesin"/>
    <property type="match status" value="1"/>
</dbReference>
<dbReference type="InterPro" id="IPR013783">
    <property type="entry name" value="Ig-like_fold"/>
</dbReference>
<dbReference type="PANTHER" id="PTHR46769:SF2">
    <property type="entry name" value="FIBROCYSTIN-L ISOFORM 2 PRECURSOR-RELATED"/>
    <property type="match status" value="1"/>
</dbReference>
<accession>A0A420ZD92</accession>
<evidence type="ECO:0000313" key="6">
    <source>
        <dbReference type="Proteomes" id="UP000281261"/>
    </source>
</evidence>
<evidence type="ECO:0000259" key="4">
    <source>
        <dbReference type="SMART" id="SM00429"/>
    </source>
</evidence>
<proteinExistence type="predicted"/>
<evidence type="ECO:0000256" key="1">
    <source>
        <dbReference type="ARBA" id="ARBA00022729"/>
    </source>
</evidence>
<dbReference type="Proteomes" id="UP000281261">
    <property type="component" value="Unassembled WGS sequence"/>
</dbReference>
<dbReference type="AlphaFoldDB" id="A0A420ZD92"/>
<dbReference type="GO" id="GO:0030246">
    <property type="term" value="F:carbohydrate binding"/>
    <property type="evidence" value="ECO:0007669"/>
    <property type="project" value="InterPro"/>
</dbReference>
<dbReference type="InterPro" id="IPR014756">
    <property type="entry name" value="Ig_E-set"/>
</dbReference>
<keyword evidence="1 3" id="KW-0732">Signal</keyword>
<feature type="domain" description="IPT/TIG" evidence="4">
    <location>
        <begin position="294"/>
        <end position="381"/>
    </location>
</feature>
<evidence type="ECO:0000256" key="3">
    <source>
        <dbReference type="SAM" id="SignalP"/>
    </source>
</evidence>
<feature type="domain" description="IPT/TIG" evidence="4">
    <location>
        <begin position="190"/>
        <end position="278"/>
    </location>
</feature>
<dbReference type="PANTHER" id="PTHR46769">
    <property type="entry name" value="POLYCYSTIC KIDNEY AND HEPATIC DISEASE 1 (AUTOSOMAL RECESSIVE)-LIKE 1"/>
    <property type="match status" value="1"/>
</dbReference>
<gene>
    <name evidence="5" type="ORF">DRH29_01740</name>
</gene>
<comment type="caution">
    <text evidence="5">The sequence shown here is derived from an EMBL/GenBank/DDBJ whole genome shotgun (WGS) entry which is preliminary data.</text>
</comment>
<feature type="signal peptide" evidence="3">
    <location>
        <begin position="1"/>
        <end position="28"/>
    </location>
</feature>
<reference evidence="5 6" key="1">
    <citation type="submission" date="2018-06" db="EMBL/GenBank/DDBJ databases">
        <title>Extensive metabolic versatility and redundancy in microbially diverse, dynamic hydrothermal sediments.</title>
        <authorList>
            <person name="Dombrowski N."/>
            <person name="Teske A."/>
            <person name="Baker B.J."/>
        </authorList>
    </citation>
    <scope>NUCLEOTIDE SEQUENCE [LARGE SCALE GENOMIC DNA]</scope>
    <source>
        <strain evidence="5">B79_G16</strain>
    </source>
</reference>
<feature type="region of interest" description="Disordered" evidence="2">
    <location>
        <begin position="181"/>
        <end position="204"/>
    </location>
</feature>
<name>A0A420ZD92_UNCK3</name>